<comment type="caution">
    <text evidence="1">The sequence shown here is derived from an EMBL/GenBank/DDBJ whole genome shotgun (WGS) entry which is preliminary data.</text>
</comment>
<dbReference type="AlphaFoldDB" id="A0A2V4E9L7"/>
<evidence type="ECO:0000313" key="1">
    <source>
        <dbReference type="EMBL" id="PXZ07781.1"/>
    </source>
</evidence>
<evidence type="ECO:0000313" key="2">
    <source>
        <dbReference type="Proteomes" id="UP000247932"/>
    </source>
</evidence>
<proteinExistence type="predicted"/>
<organism evidence="1 2">
    <name type="scientific">Gilliamella apicola</name>
    <dbReference type="NCBI Taxonomy" id="1196095"/>
    <lineage>
        <taxon>Bacteria</taxon>
        <taxon>Pseudomonadati</taxon>
        <taxon>Pseudomonadota</taxon>
        <taxon>Gammaproteobacteria</taxon>
        <taxon>Orbales</taxon>
        <taxon>Orbaceae</taxon>
        <taxon>Gilliamella</taxon>
    </lineage>
</organism>
<keyword evidence="2" id="KW-1185">Reference proteome</keyword>
<sequence>MDEATNVSDKQPEKQLLKLLKTNLPTSNFIIISHTDIANYLDKCYQLNLSR</sequence>
<reference evidence="1 2" key="1">
    <citation type="submission" date="2018-05" db="EMBL/GenBank/DDBJ databases">
        <title>Reference genomes for bee gut microbiota database.</title>
        <authorList>
            <person name="Ellegaard K.M."/>
        </authorList>
    </citation>
    <scope>NUCLEOTIDE SEQUENCE [LARGE SCALE GENOMIC DNA]</scope>
    <source>
        <strain evidence="1 2">ESL0182</strain>
    </source>
</reference>
<dbReference type="EMBL" id="QGLR01000009">
    <property type="protein sequence ID" value="PXZ07781.1"/>
    <property type="molecule type" value="Genomic_DNA"/>
</dbReference>
<protein>
    <submittedName>
        <fullName evidence="1">Uncharacterized protein</fullName>
    </submittedName>
</protein>
<name>A0A2V4E9L7_9GAMM</name>
<gene>
    <name evidence="1" type="ORF">DKK70_08055</name>
</gene>
<accession>A0A2V4E9L7</accession>
<dbReference type="Proteomes" id="UP000247932">
    <property type="component" value="Unassembled WGS sequence"/>
</dbReference>